<evidence type="ECO:0000256" key="3">
    <source>
        <dbReference type="SAM" id="Phobius"/>
    </source>
</evidence>
<dbReference type="EMBL" id="CAJOBS010000620">
    <property type="protein sequence ID" value="CAF4612974.1"/>
    <property type="molecule type" value="Genomic_DNA"/>
</dbReference>
<evidence type="ECO:0000313" key="15">
    <source>
        <dbReference type="Proteomes" id="UP000663873"/>
    </source>
</evidence>
<dbReference type="OrthoDB" id="10041519at2759"/>
<dbReference type="EMBL" id="CAJNXB010005101">
    <property type="protein sequence ID" value="CAF3408965.1"/>
    <property type="molecule type" value="Genomic_DNA"/>
</dbReference>
<evidence type="ECO:0000313" key="12">
    <source>
        <dbReference type="EMBL" id="CAF4500285.1"/>
    </source>
</evidence>
<dbReference type="GO" id="GO:0003723">
    <property type="term" value="F:RNA binding"/>
    <property type="evidence" value="ECO:0007669"/>
    <property type="project" value="InterPro"/>
</dbReference>
<evidence type="ECO:0000313" key="7">
    <source>
        <dbReference type="EMBL" id="CAF3650893.1"/>
    </source>
</evidence>
<evidence type="ECO:0000313" key="6">
    <source>
        <dbReference type="EMBL" id="CAF3563231.1"/>
    </source>
</evidence>
<accession>A0A818AVN6</accession>
<dbReference type="EMBL" id="CAJOBR010000360">
    <property type="protein sequence ID" value="CAF4500285.1"/>
    <property type="molecule type" value="Genomic_DNA"/>
</dbReference>
<feature type="transmembrane region" description="Helical" evidence="3">
    <location>
        <begin position="9"/>
        <end position="30"/>
    </location>
</feature>
<evidence type="ECO:0000313" key="10">
    <source>
        <dbReference type="EMBL" id="CAF4424555.1"/>
    </source>
</evidence>
<evidence type="ECO:0000313" key="9">
    <source>
        <dbReference type="EMBL" id="CAF4278383.1"/>
    </source>
</evidence>
<dbReference type="PANTHER" id="PTHR11240:SF22">
    <property type="entry name" value="RIBONUCLEASE T2"/>
    <property type="match status" value="1"/>
</dbReference>
<dbReference type="Pfam" id="PF00445">
    <property type="entry name" value="Ribonuclease_T2"/>
    <property type="match status" value="1"/>
</dbReference>
<comment type="similarity">
    <text evidence="1 2">Belongs to the RNase T2 family.</text>
</comment>
<evidence type="ECO:0000313" key="4">
    <source>
        <dbReference type="EMBL" id="CAF3315995.1"/>
    </source>
</evidence>
<dbReference type="EMBL" id="CAJNYT010000049">
    <property type="protein sequence ID" value="CAF3315995.1"/>
    <property type="molecule type" value="Genomic_DNA"/>
</dbReference>
<dbReference type="Proteomes" id="UP000663865">
    <property type="component" value="Unassembled WGS sequence"/>
</dbReference>
<reference evidence="5" key="1">
    <citation type="submission" date="2021-02" db="EMBL/GenBank/DDBJ databases">
        <authorList>
            <person name="Nowell W R."/>
        </authorList>
    </citation>
    <scope>NUCLEOTIDE SEQUENCE</scope>
</reference>
<organism evidence="5 14">
    <name type="scientific">Rotaria socialis</name>
    <dbReference type="NCBI Taxonomy" id="392032"/>
    <lineage>
        <taxon>Eukaryota</taxon>
        <taxon>Metazoa</taxon>
        <taxon>Spiralia</taxon>
        <taxon>Gnathifera</taxon>
        <taxon>Rotifera</taxon>
        <taxon>Eurotatoria</taxon>
        <taxon>Bdelloidea</taxon>
        <taxon>Philodinida</taxon>
        <taxon>Philodinidae</taxon>
        <taxon>Rotaria</taxon>
    </lineage>
</organism>
<evidence type="ECO:0000313" key="14">
    <source>
        <dbReference type="Proteomes" id="UP000663825"/>
    </source>
</evidence>
<dbReference type="Proteomes" id="UP000663851">
    <property type="component" value="Unassembled WGS sequence"/>
</dbReference>
<keyword evidence="3" id="KW-0472">Membrane</keyword>
<evidence type="ECO:0000256" key="1">
    <source>
        <dbReference type="ARBA" id="ARBA00007469"/>
    </source>
</evidence>
<dbReference type="EMBL" id="CAJOBO010000720">
    <property type="protein sequence ID" value="CAF4278383.1"/>
    <property type="molecule type" value="Genomic_DNA"/>
</dbReference>
<protein>
    <submittedName>
        <fullName evidence="5">Uncharacterized protein</fullName>
    </submittedName>
</protein>
<dbReference type="Proteomes" id="UP000663848">
    <property type="component" value="Unassembled WGS sequence"/>
</dbReference>
<dbReference type="Gene3D" id="3.90.730.10">
    <property type="entry name" value="Ribonuclease T2-like"/>
    <property type="match status" value="1"/>
</dbReference>
<dbReference type="Proteomes" id="UP000663873">
    <property type="component" value="Unassembled WGS sequence"/>
</dbReference>
<sequence>MTNNRLRCLIISISIGLIVLFIVGAIIYLARQSERKTIDYDACPRPTQFATDYDFDYTKKNNEYRNTNSSIDYFRLSLSWSPTFCKAQANAKNLFQCQHSFGFIVHGLWPSTFKKGSSLHSHNSHPRNCRDEKPMPIEIIRKYFCMMPSENLMQGEWEKHGTCYWGKPEEYFEQIKSLHSKINMPNDIHEILNGESSSKRASIRQSFLKLNPELKSEHIDINIGNKGKTLKEIGFCYDRSFNHIACNQNM</sequence>
<dbReference type="PANTHER" id="PTHR11240">
    <property type="entry name" value="RIBONUCLEASE T2"/>
    <property type="match status" value="1"/>
</dbReference>
<keyword evidence="3" id="KW-1133">Transmembrane helix</keyword>
<evidence type="ECO:0000313" key="5">
    <source>
        <dbReference type="EMBL" id="CAF3408965.1"/>
    </source>
</evidence>
<dbReference type="EMBL" id="CAJNYU010002545">
    <property type="protein sequence ID" value="CAF3563231.1"/>
    <property type="molecule type" value="Genomic_DNA"/>
</dbReference>
<proteinExistence type="inferred from homology"/>
<dbReference type="AlphaFoldDB" id="A0A818AVN6"/>
<dbReference type="InterPro" id="IPR018188">
    <property type="entry name" value="RNase_T2_His_AS_1"/>
</dbReference>
<dbReference type="Proteomes" id="UP000663833">
    <property type="component" value="Unassembled WGS sequence"/>
</dbReference>
<evidence type="ECO:0000313" key="13">
    <source>
        <dbReference type="EMBL" id="CAF4612974.1"/>
    </source>
</evidence>
<dbReference type="EMBL" id="CAJOBP010006612">
    <property type="protein sequence ID" value="CAF4496759.1"/>
    <property type="molecule type" value="Genomic_DNA"/>
</dbReference>
<dbReference type="EMBL" id="CAJNYD010004957">
    <property type="protein sequence ID" value="CAF3650893.1"/>
    <property type="molecule type" value="Genomic_DNA"/>
</dbReference>
<dbReference type="SUPFAM" id="SSF55895">
    <property type="entry name" value="Ribonuclease Rh-like"/>
    <property type="match status" value="1"/>
</dbReference>
<dbReference type="Proteomes" id="UP000663838">
    <property type="component" value="Unassembled WGS sequence"/>
</dbReference>
<evidence type="ECO:0000313" key="8">
    <source>
        <dbReference type="EMBL" id="CAF3758825.1"/>
    </source>
</evidence>
<dbReference type="InterPro" id="IPR036430">
    <property type="entry name" value="RNase_T2-like_sf"/>
</dbReference>
<dbReference type="InterPro" id="IPR033130">
    <property type="entry name" value="RNase_T2_His_AS_2"/>
</dbReference>
<keyword evidence="15" id="KW-1185">Reference proteome</keyword>
<dbReference type="EMBL" id="CAJOBQ010000840">
    <property type="protein sequence ID" value="CAF4424555.1"/>
    <property type="molecule type" value="Genomic_DNA"/>
</dbReference>
<dbReference type="GO" id="GO:0006401">
    <property type="term" value="P:RNA catabolic process"/>
    <property type="evidence" value="ECO:0007669"/>
    <property type="project" value="UniProtKB-ARBA"/>
</dbReference>
<name>A0A818AVN6_9BILA</name>
<dbReference type="Proteomes" id="UP000663872">
    <property type="component" value="Unassembled WGS sequence"/>
</dbReference>
<evidence type="ECO:0000256" key="2">
    <source>
        <dbReference type="RuleBase" id="RU004328"/>
    </source>
</evidence>
<dbReference type="Proteomes" id="UP000663869">
    <property type="component" value="Unassembled WGS sequence"/>
</dbReference>
<dbReference type="EMBL" id="CAJNYV010005592">
    <property type="protein sequence ID" value="CAF3758825.1"/>
    <property type="molecule type" value="Genomic_DNA"/>
</dbReference>
<comment type="caution">
    <text evidence="5">The sequence shown here is derived from an EMBL/GenBank/DDBJ whole genome shotgun (WGS) entry which is preliminary data.</text>
</comment>
<keyword evidence="3" id="KW-0812">Transmembrane</keyword>
<evidence type="ECO:0000313" key="11">
    <source>
        <dbReference type="EMBL" id="CAF4496759.1"/>
    </source>
</evidence>
<dbReference type="InterPro" id="IPR001568">
    <property type="entry name" value="RNase_T2-like"/>
</dbReference>
<dbReference type="Proteomes" id="UP000663862">
    <property type="component" value="Unassembled WGS sequence"/>
</dbReference>
<dbReference type="PROSITE" id="PS00530">
    <property type="entry name" value="RNASE_T2_1"/>
    <property type="match status" value="1"/>
</dbReference>
<dbReference type="GO" id="GO:0033897">
    <property type="term" value="F:ribonuclease T2 activity"/>
    <property type="evidence" value="ECO:0007669"/>
    <property type="project" value="InterPro"/>
</dbReference>
<gene>
    <name evidence="6" type="ORF">FME351_LOCUS20069</name>
    <name evidence="4" type="ORF">GRG538_LOCUS1948</name>
    <name evidence="9" type="ORF">HFQ381_LOCUS12118</name>
    <name evidence="8" type="ORF">KIK155_LOCUS30139</name>
    <name evidence="7" type="ORF">LUA448_LOCUS32963</name>
    <name evidence="12" type="ORF">QYT958_LOCUS4622</name>
    <name evidence="5" type="ORF">TIS948_LOCUS28406</name>
    <name evidence="13" type="ORF">TOA249_LOCUS11427</name>
    <name evidence="10" type="ORF">TSG867_LOCUS14822</name>
    <name evidence="11" type="ORF">UJA718_LOCUS26029</name>
</gene>
<dbReference type="Proteomes" id="UP000663825">
    <property type="component" value="Unassembled WGS sequence"/>
</dbReference>
<dbReference type="PROSITE" id="PS00531">
    <property type="entry name" value="RNASE_T2_2"/>
    <property type="match status" value="1"/>
</dbReference>